<dbReference type="PANTHER" id="PTHR31839:SF85">
    <property type="entry name" value="AP2_ERF DOMAIN-CONTAINING PROTEIN"/>
    <property type="match status" value="1"/>
</dbReference>
<dbReference type="GO" id="GO:0003700">
    <property type="term" value="F:DNA-binding transcription factor activity"/>
    <property type="evidence" value="ECO:0007669"/>
    <property type="project" value="InterPro"/>
</dbReference>
<dbReference type="AlphaFoldDB" id="A0AAN7IE07"/>
<evidence type="ECO:0000256" key="1">
    <source>
        <dbReference type="ARBA" id="ARBA00004123"/>
    </source>
</evidence>
<proteinExistence type="inferred from homology"/>
<organism evidence="10 11">
    <name type="scientific">Quercus rubra</name>
    <name type="common">Northern red oak</name>
    <name type="synonym">Quercus borealis</name>
    <dbReference type="NCBI Taxonomy" id="3512"/>
    <lineage>
        <taxon>Eukaryota</taxon>
        <taxon>Viridiplantae</taxon>
        <taxon>Streptophyta</taxon>
        <taxon>Embryophyta</taxon>
        <taxon>Tracheophyta</taxon>
        <taxon>Spermatophyta</taxon>
        <taxon>Magnoliopsida</taxon>
        <taxon>eudicotyledons</taxon>
        <taxon>Gunneridae</taxon>
        <taxon>Pentapetalae</taxon>
        <taxon>rosids</taxon>
        <taxon>fabids</taxon>
        <taxon>Fagales</taxon>
        <taxon>Fagaceae</taxon>
        <taxon>Quercus</taxon>
    </lineage>
</organism>
<dbReference type="Pfam" id="PF00847">
    <property type="entry name" value="AP2"/>
    <property type="match status" value="1"/>
</dbReference>
<dbReference type="Gene3D" id="3.30.730.10">
    <property type="entry name" value="AP2/ERF domain"/>
    <property type="match status" value="1"/>
</dbReference>
<evidence type="ECO:0000313" key="11">
    <source>
        <dbReference type="Proteomes" id="UP001324115"/>
    </source>
</evidence>
<evidence type="ECO:0000256" key="8">
    <source>
        <dbReference type="SAM" id="MobiDB-lite"/>
    </source>
</evidence>
<evidence type="ECO:0000259" key="9">
    <source>
        <dbReference type="PROSITE" id="PS51032"/>
    </source>
</evidence>
<feature type="region of interest" description="Disordered" evidence="8">
    <location>
        <begin position="192"/>
        <end position="220"/>
    </location>
</feature>
<feature type="region of interest" description="Disordered" evidence="8">
    <location>
        <begin position="1"/>
        <end position="76"/>
    </location>
</feature>
<feature type="compositionally biased region" description="Low complexity" evidence="8">
    <location>
        <begin position="25"/>
        <end position="39"/>
    </location>
</feature>
<sequence>MANNPTNVSQNDPSTPANVRREETTLTSSTTSSTTTATSPISVSEGFSGQSGSPSPTQHPKYRGARSRSGKWVSEIRQPRKPTRIWLGTFQTPEMAAAAYDVAALALKGPDTALNFPNSILSYPIPASMSPNDIRAAAACAAEARLHRSSEGSSSGQETTCRRRSEEEFVDEDALLNMPNLLVDMAEGMLVSPPRIQSKSSSDESGGDGNGDGDGLWSYS</sequence>
<evidence type="ECO:0000256" key="4">
    <source>
        <dbReference type="ARBA" id="ARBA00023159"/>
    </source>
</evidence>
<dbReference type="PROSITE" id="PS51032">
    <property type="entry name" value="AP2_ERF"/>
    <property type="match status" value="1"/>
</dbReference>
<feature type="domain" description="AP2/ERF" evidence="9">
    <location>
        <begin position="61"/>
        <end position="117"/>
    </location>
</feature>
<keyword evidence="5" id="KW-0804">Transcription</keyword>
<dbReference type="GO" id="GO:0005634">
    <property type="term" value="C:nucleus"/>
    <property type="evidence" value="ECO:0007669"/>
    <property type="project" value="UniProtKB-SubCell"/>
</dbReference>
<dbReference type="Proteomes" id="UP001324115">
    <property type="component" value="Unassembled WGS sequence"/>
</dbReference>
<keyword evidence="6" id="KW-0539">Nucleus</keyword>
<comment type="subcellular location">
    <subcellularLocation>
        <location evidence="1">Nucleus</location>
    </subcellularLocation>
</comment>
<dbReference type="InterPro" id="IPR016177">
    <property type="entry name" value="DNA-bd_dom_sf"/>
</dbReference>
<keyword evidence="4" id="KW-0010">Activator</keyword>
<evidence type="ECO:0000313" key="10">
    <source>
        <dbReference type="EMBL" id="KAK4571739.1"/>
    </source>
</evidence>
<comment type="caution">
    <text evidence="10">The sequence shown here is derived from an EMBL/GenBank/DDBJ whole genome shotgun (WGS) entry which is preliminary data.</text>
</comment>
<feature type="compositionally biased region" description="Polar residues" evidence="8">
    <location>
        <begin position="1"/>
        <end position="17"/>
    </location>
</feature>
<feature type="compositionally biased region" description="Basic residues" evidence="8">
    <location>
        <begin position="60"/>
        <end position="69"/>
    </location>
</feature>
<evidence type="ECO:0000256" key="5">
    <source>
        <dbReference type="ARBA" id="ARBA00023163"/>
    </source>
</evidence>
<dbReference type="SUPFAM" id="SSF54171">
    <property type="entry name" value="DNA-binding domain"/>
    <property type="match status" value="1"/>
</dbReference>
<reference evidence="10 11" key="1">
    <citation type="journal article" date="2023" name="G3 (Bethesda)">
        <title>A haplotype-resolved chromosome-scale genome for Quercus rubra L. provides insights into the genetics of adaptive traits for red oak species.</title>
        <authorList>
            <person name="Kapoor B."/>
            <person name="Jenkins J."/>
            <person name="Schmutz J."/>
            <person name="Zhebentyayeva T."/>
            <person name="Kuelheim C."/>
            <person name="Coggeshall M."/>
            <person name="Heim C."/>
            <person name="Lasky J.R."/>
            <person name="Leites L."/>
            <person name="Islam-Faridi N."/>
            <person name="Romero-Severson J."/>
            <person name="DeLeo V.L."/>
            <person name="Lucas S.M."/>
            <person name="Lazic D."/>
            <person name="Gailing O."/>
            <person name="Carlson J."/>
            <person name="Staton M."/>
        </authorList>
    </citation>
    <scope>NUCLEOTIDE SEQUENCE [LARGE SCALE GENOMIC DNA]</scope>
    <source>
        <strain evidence="10">Pseudo-F2</strain>
    </source>
</reference>
<name>A0AAN7IE07_QUERU</name>
<comment type="similarity">
    <text evidence="7">Belongs to the AP2/ERF transcription factor family. ERF subfamily.</text>
</comment>
<accession>A0AAN7IE07</accession>
<feature type="region of interest" description="Disordered" evidence="8">
    <location>
        <begin position="148"/>
        <end position="167"/>
    </location>
</feature>
<keyword evidence="11" id="KW-1185">Reference proteome</keyword>
<dbReference type="EMBL" id="JAXUIC010000009">
    <property type="protein sequence ID" value="KAK4571739.1"/>
    <property type="molecule type" value="Genomic_DNA"/>
</dbReference>
<dbReference type="InterPro" id="IPR036955">
    <property type="entry name" value="AP2/ERF_dom_sf"/>
</dbReference>
<dbReference type="InterPro" id="IPR045277">
    <property type="entry name" value="DRE1A-I"/>
</dbReference>
<keyword evidence="3" id="KW-0238">DNA-binding</keyword>
<evidence type="ECO:0000256" key="6">
    <source>
        <dbReference type="ARBA" id="ARBA00023242"/>
    </source>
</evidence>
<dbReference type="InterPro" id="IPR001471">
    <property type="entry name" value="AP2/ERF_dom"/>
</dbReference>
<keyword evidence="2" id="KW-0805">Transcription regulation</keyword>
<dbReference type="GO" id="GO:0003677">
    <property type="term" value="F:DNA binding"/>
    <property type="evidence" value="ECO:0007669"/>
    <property type="project" value="UniProtKB-KW"/>
</dbReference>
<dbReference type="PANTHER" id="PTHR31839">
    <property type="entry name" value="DEHYDRATION-RESPONSIVE ELEMENT-BINDING PROTEIN 1D"/>
    <property type="match status" value="1"/>
</dbReference>
<dbReference type="CDD" id="cd00018">
    <property type="entry name" value="AP2"/>
    <property type="match status" value="1"/>
</dbReference>
<feature type="compositionally biased region" description="Polar residues" evidence="8">
    <location>
        <begin position="40"/>
        <end position="58"/>
    </location>
</feature>
<evidence type="ECO:0000256" key="2">
    <source>
        <dbReference type="ARBA" id="ARBA00023015"/>
    </source>
</evidence>
<gene>
    <name evidence="10" type="ORF">RGQ29_030230</name>
</gene>
<evidence type="ECO:0000256" key="7">
    <source>
        <dbReference type="ARBA" id="ARBA00024343"/>
    </source>
</evidence>
<evidence type="ECO:0000256" key="3">
    <source>
        <dbReference type="ARBA" id="ARBA00023125"/>
    </source>
</evidence>
<protein>
    <recommendedName>
        <fullName evidence="9">AP2/ERF domain-containing protein</fullName>
    </recommendedName>
</protein>
<dbReference type="SMART" id="SM00380">
    <property type="entry name" value="AP2"/>
    <property type="match status" value="1"/>
</dbReference>